<dbReference type="EMBL" id="CP011005">
    <property type="protein sequence ID" value="AJT41520.1"/>
    <property type="molecule type" value="Genomic_DNA"/>
</dbReference>
<accession>A0A0D4BZG4</accession>
<dbReference type="Proteomes" id="UP000061839">
    <property type="component" value="Chromosome"/>
</dbReference>
<evidence type="ECO:0000313" key="3">
    <source>
        <dbReference type="EMBL" id="AJT41520.1"/>
    </source>
</evidence>
<evidence type="ECO:0000259" key="2">
    <source>
        <dbReference type="Pfam" id="PF01636"/>
    </source>
</evidence>
<dbReference type="RefSeq" id="WP_045074953.1">
    <property type="nucleotide sequence ID" value="NZ_CP011005.1"/>
</dbReference>
<proteinExistence type="predicted"/>
<feature type="compositionally biased region" description="Acidic residues" evidence="1">
    <location>
        <begin position="328"/>
        <end position="338"/>
    </location>
</feature>
<gene>
    <name evidence="3" type="ORF">UM93_08340</name>
</gene>
<dbReference type="SUPFAM" id="SSF56112">
    <property type="entry name" value="Protein kinase-like (PK-like)"/>
    <property type="match status" value="1"/>
</dbReference>
<dbReference type="Pfam" id="PF01636">
    <property type="entry name" value="APH"/>
    <property type="match status" value="1"/>
</dbReference>
<evidence type="ECO:0000256" key="1">
    <source>
        <dbReference type="SAM" id="MobiDB-lite"/>
    </source>
</evidence>
<keyword evidence="3" id="KW-0808">Transferase</keyword>
<dbReference type="GO" id="GO:0016740">
    <property type="term" value="F:transferase activity"/>
    <property type="evidence" value="ECO:0007669"/>
    <property type="project" value="UniProtKB-KW"/>
</dbReference>
<dbReference type="PATRIC" id="fig|1618207.4.peg.1687"/>
<sequence>MRRTPMELAAVASAAVPGLTPTAAAYEPDDAADFDSAVLLDAERKRWRVRAPRHLEASTRLETELQVLRAFSPAVRTELPFLLPTVAGTVRIGELTTFVYSHLAGRVASVEELVSGGTAVAKEIGTAMAAIHDLPIDLVQGADLPSYSANEFRQRKLNELDQAATTGKIPAALLRRWEHALEDVSLWRFNPSVVHGDLHEDNILMDQSRLIAVTGWTDLRVGDPADDFAWLTAVDHQDFVAAVQQSYAEARREVPDQHLQRRAALSAEFALAQWLVRGQAAGDAQMVAEAEQMLHTLESDIAQYGGQPISVEEPVVLIASGEGRTESDSADSDPDPDAGSDTASNSAKVTVDVIPEQPSASNPAADSGSSESIADNDAARDESAPTAQAAHTPSEDHAAEEQRHADDTDTTALQVVPPKQSV</sequence>
<dbReference type="STRING" id="1618207.UM93_08340"/>
<dbReference type="Gene3D" id="3.90.1200.10">
    <property type="match status" value="1"/>
</dbReference>
<keyword evidence="4" id="KW-1185">Reference proteome</keyword>
<evidence type="ECO:0000313" key="4">
    <source>
        <dbReference type="Proteomes" id="UP000061839"/>
    </source>
</evidence>
<organism evidence="3 4">
    <name type="scientific">Psychromicrobium lacuslunae</name>
    <dbReference type="NCBI Taxonomy" id="1618207"/>
    <lineage>
        <taxon>Bacteria</taxon>
        <taxon>Bacillati</taxon>
        <taxon>Actinomycetota</taxon>
        <taxon>Actinomycetes</taxon>
        <taxon>Micrococcales</taxon>
        <taxon>Micrococcaceae</taxon>
        <taxon>Psychromicrobium</taxon>
    </lineage>
</organism>
<dbReference type="InterPro" id="IPR011009">
    <property type="entry name" value="Kinase-like_dom_sf"/>
</dbReference>
<dbReference type="KEGG" id="ari:UM93_08340"/>
<protein>
    <submittedName>
        <fullName evidence="3">Aminoglycoside phosphotransferase</fullName>
    </submittedName>
</protein>
<feature type="domain" description="Aminoglycoside phosphotransferase" evidence="2">
    <location>
        <begin position="36"/>
        <end position="252"/>
    </location>
</feature>
<dbReference type="InterPro" id="IPR002575">
    <property type="entry name" value="Aminoglycoside_PTrfase"/>
</dbReference>
<feature type="compositionally biased region" description="Polar residues" evidence="1">
    <location>
        <begin position="358"/>
        <end position="373"/>
    </location>
</feature>
<dbReference type="HOGENOM" id="CLU_041664_2_0_11"/>
<name>A0A0D4BZG4_9MICC</name>
<reference evidence="3 4" key="1">
    <citation type="journal article" date="2015" name="Genome Announc.">
        <title>Complete Genome Sequencing of Protease-Producing Novel Arthrobacter sp. Strain IHBB 11108 Using PacBio Single-Molecule Real-Time Sequencing Technology.</title>
        <authorList>
            <person name="Kiran S."/>
            <person name="Swarnkar M.K."/>
            <person name="Pal M."/>
            <person name="Thakur R."/>
            <person name="Tewari R."/>
            <person name="Singh A.K."/>
            <person name="Gulati A."/>
        </authorList>
    </citation>
    <scope>NUCLEOTIDE SEQUENCE [LARGE SCALE GENOMIC DNA]</scope>
    <source>
        <strain evidence="3 4">IHBB 11108</strain>
    </source>
</reference>
<feature type="region of interest" description="Disordered" evidence="1">
    <location>
        <begin position="322"/>
        <end position="422"/>
    </location>
</feature>
<dbReference type="InterPro" id="IPR051678">
    <property type="entry name" value="AGP_Transferase"/>
</dbReference>
<dbReference type="AlphaFoldDB" id="A0A0D4BZG4"/>
<dbReference type="PANTHER" id="PTHR21310">
    <property type="entry name" value="AMINOGLYCOSIDE PHOSPHOTRANSFERASE-RELATED-RELATED"/>
    <property type="match status" value="1"/>
</dbReference>
<dbReference type="CDD" id="cd05152">
    <property type="entry name" value="MPH2"/>
    <property type="match status" value="1"/>
</dbReference>
<feature type="compositionally biased region" description="Basic and acidic residues" evidence="1">
    <location>
        <begin position="393"/>
        <end position="407"/>
    </location>
</feature>